<dbReference type="Proteomes" id="UP000535406">
    <property type="component" value="Unassembled WGS sequence"/>
</dbReference>
<evidence type="ECO:0000256" key="1">
    <source>
        <dbReference type="SAM" id="MobiDB-lite"/>
    </source>
</evidence>
<organism evidence="3 4">
    <name type="scientific">Shinella fusca</name>
    <dbReference type="NCBI Taxonomy" id="544480"/>
    <lineage>
        <taxon>Bacteria</taxon>
        <taxon>Pseudomonadati</taxon>
        <taxon>Pseudomonadota</taxon>
        <taxon>Alphaproteobacteria</taxon>
        <taxon>Hyphomicrobiales</taxon>
        <taxon>Rhizobiaceae</taxon>
        <taxon>Shinella</taxon>
    </lineage>
</organism>
<accession>A0A7W7YSE3</accession>
<feature type="compositionally biased region" description="Low complexity" evidence="1">
    <location>
        <begin position="96"/>
        <end position="109"/>
    </location>
</feature>
<feature type="signal peptide" evidence="2">
    <location>
        <begin position="1"/>
        <end position="23"/>
    </location>
</feature>
<feature type="chain" id="PRO_5031112277" evidence="2">
    <location>
        <begin position="24"/>
        <end position="109"/>
    </location>
</feature>
<dbReference type="EMBL" id="JACHIK010000002">
    <property type="protein sequence ID" value="MBB5041486.1"/>
    <property type="molecule type" value="Genomic_DNA"/>
</dbReference>
<comment type="caution">
    <text evidence="3">The sequence shown here is derived from an EMBL/GenBank/DDBJ whole genome shotgun (WGS) entry which is preliminary data.</text>
</comment>
<evidence type="ECO:0000256" key="2">
    <source>
        <dbReference type="SAM" id="SignalP"/>
    </source>
</evidence>
<gene>
    <name evidence="3" type="ORF">HNQ66_000869</name>
</gene>
<dbReference type="RefSeq" id="WP_210308665.1">
    <property type="nucleotide sequence ID" value="NZ_JACHIK010000002.1"/>
</dbReference>
<protein>
    <submittedName>
        <fullName evidence="3">Uncharacterized protein</fullName>
    </submittedName>
</protein>
<feature type="region of interest" description="Disordered" evidence="1">
    <location>
        <begin position="88"/>
        <end position="109"/>
    </location>
</feature>
<keyword evidence="2" id="KW-0732">Signal</keyword>
<proteinExistence type="predicted"/>
<sequence length="109" mass="11259">MVRLKIIGLGLLAMGLSMTPMPAAETPQAVPLAANGEAQGAATAAGARQAFDPQASAGDYLKGRLRVTAGRFDLDSSMRKAGTCAALPRGRGALPTSSSWRSGRTTGWW</sequence>
<evidence type="ECO:0000313" key="4">
    <source>
        <dbReference type="Proteomes" id="UP000535406"/>
    </source>
</evidence>
<reference evidence="3 4" key="1">
    <citation type="submission" date="2020-08" db="EMBL/GenBank/DDBJ databases">
        <title>Genomic Encyclopedia of Type Strains, Phase IV (KMG-IV): sequencing the most valuable type-strain genomes for metagenomic binning, comparative biology and taxonomic classification.</title>
        <authorList>
            <person name="Goeker M."/>
        </authorList>
    </citation>
    <scope>NUCLEOTIDE SEQUENCE [LARGE SCALE GENOMIC DNA]</scope>
    <source>
        <strain evidence="3 4">DSM 21319</strain>
    </source>
</reference>
<name>A0A7W7YSE3_9HYPH</name>
<evidence type="ECO:0000313" key="3">
    <source>
        <dbReference type="EMBL" id="MBB5041486.1"/>
    </source>
</evidence>
<keyword evidence="4" id="KW-1185">Reference proteome</keyword>
<dbReference type="AlphaFoldDB" id="A0A7W7YSE3"/>